<proteinExistence type="predicted"/>
<accession>A0A1H6VAC0</accession>
<dbReference type="AlphaFoldDB" id="A0A1H6VAC0"/>
<dbReference type="GeneID" id="82257351"/>
<dbReference type="Proteomes" id="UP000183077">
    <property type="component" value="Unassembled WGS sequence"/>
</dbReference>
<gene>
    <name evidence="1" type="ORF">SAMN04488018_10977</name>
</gene>
<dbReference type="EMBL" id="FNYS01000009">
    <property type="protein sequence ID" value="SEJ01533.1"/>
    <property type="molecule type" value="Genomic_DNA"/>
</dbReference>
<evidence type="ECO:0008006" key="3">
    <source>
        <dbReference type="Google" id="ProtNLM"/>
    </source>
</evidence>
<name>A0A1H6VAC0_9FLAO</name>
<reference evidence="1 2" key="1">
    <citation type="submission" date="2016-10" db="EMBL/GenBank/DDBJ databases">
        <authorList>
            <person name="de Groot N.N."/>
        </authorList>
    </citation>
    <scope>NUCLEOTIDE SEQUENCE [LARGE SCALE GENOMIC DNA]</scope>
    <source>
        <strain evidence="1 2">DSM 23048</strain>
    </source>
</reference>
<evidence type="ECO:0000313" key="2">
    <source>
        <dbReference type="Proteomes" id="UP000183077"/>
    </source>
</evidence>
<protein>
    <recommendedName>
        <fullName evidence="3">DUF2185 domain-containing protein</fullName>
    </recommendedName>
</protein>
<sequence length="88" mass="10095">MKIENEQENKAVITSRDIINGKSFISYVYYDEDGDWQFFDGETIKEQDAAVISIQQILTLDTSLRNLPEMEIDTCVTRNSVGDTWQIG</sequence>
<evidence type="ECO:0000313" key="1">
    <source>
        <dbReference type="EMBL" id="SEJ01533.1"/>
    </source>
</evidence>
<dbReference type="RefSeq" id="WP_074746252.1">
    <property type="nucleotide sequence ID" value="NZ_FNYS01000009.1"/>
</dbReference>
<organism evidence="1 2">
    <name type="scientific">Myroides marinus</name>
    <dbReference type="NCBI Taxonomy" id="703342"/>
    <lineage>
        <taxon>Bacteria</taxon>
        <taxon>Pseudomonadati</taxon>
        <taxon>Bacteroidota</taxon>
        <taxon>Flavobacteriia</taxon>
        <taxon>Flavobacteriales</taxon>
        <taxon>Flavobacteriaceae</taxon>
        <taxon>Myroides</taxon>
    </lineage>
</organism>